<sequence>MKKIILALFFILIGYPILAQEPQVGIIMGTARGLMQDDVENALVKLKAMGIKYIEGAGSRSMSREEYKMLLDKHGFQVVAGGVSFEDLTNSDSIASIIENLKFFGAKYAVCYWIPHNGDDFTFDDMKKGVEVFNIAGKQLAEADISLLYHAHGYEFRPYSGPGTMYDYMMENTDPRYVNIEMDVFWTRNAGQNPAAILRKYPGRFPVTHLKDRMMGTIDNQNGRQDKERNVVLGTGDVNIAAVMKAAKDTGVKYHFIEDESSRATEQLPMHLAYLRSLDLDNKAIELTVNNLHKAIIAADSLQLHNLTAEELTYGHSGGSIEDRKIFIENILNGTSDFSKIDFPDPDITIKENAAWVRSTMQAELVNDGKPNPITLKILYIFIKENGFWKLLARQAVR</sequence>
<proteinExistence type="predicted"/>
<accession>A0ACC7LND1</accession>
<protein>
    <submittedName>
        <fullName evidence="1">DUF4440 domain-containing protein</fullName>
    </submittedName>
</protein>
<keyword evidence="2" id="KW-1185">Reference proteome</keyword>
<evidence type="ECO:0000313" key="1">
    <source>
        <dbReference type="EMBL" id="MFH6604751.1"/>
    </source>
</evidence>
<dbReference type="EMBL" id="JBHFPV010000004">
    <property type="protein sequence ID" value="MFH6604751.1"/>
    <property type="molecule type" value="Genomic_DNA"/>
</dbReference>
<name>A0ACC7LND1_9FLAO</name>
<gene>
    <name evidence="1" type="ORF">ACEZ3G_14775</name>
</gene>
<evidence type="ECO:0000313" key="2">
    <source>
        <dbReference type="Proteomes" id="UP001595191"/>
    </source>
</evidence>
<organism evidence="1 2">
    <name type="scientific">Meishania litoralis</name>
    <dbReference type="NCBI Taxonomy" id="3434685"/>
    <lineage>
        <taxon>Bacteria</taxon>
        <taxon>Pseudomonadati</taxon>
        <taxon>Bacteroidota</taxon>
        <taxon>Flavobacteriia</taxon>
        <taxon>Flavobacteriales</taxon>
        <taxon>Flavobacteriaceae</taxon>
        <taxon>Meishania</taxon>
    </lineage>
</organism>
<reference evidence="1" key="1">
    <citation type="submission" date="2024-09" db="EMBL/GenBank/DDBJ databases">
        <authorList>
            <person name="Liu J."/>
        </authorList>
    </citation>
    <scope>NUCLEOTIDE SEQUENCE</scope>
    <source>
        <strain evidence="1">NBU2967</strain>
    </source>
</reference>
<comment type="caution">
    <text evidence="1">The sequence shown here is derived from an EMBL/GenBank/DDBJ whole genome shotgun (WGS) entry which is preliminary data.</text>
</comment>
<dbReference type="Proteomes" id="UP001595191">
    <property type="component" value="Unassembled WGS sequence"/>
</dbReference>